<dbReference type="GO" id="GO:0017056">
    <property type="term" value="F:structural constituent of nuclear pore"/>
    <property type="evidence" value="ECO:0007669"/>
    <property type="project" value="InterPro"/>
</dbReference>
<gene>
    <name evidence="9" type="primary">Nupl1_1</name>
    <name evidence="10" type="synonym">Nupl1_0</name>
    <name evidence="9" type="ORF">CM83_63947</name>
    <name evidence="10" type="ORF">CM83_63949</name>
</gene>
<accession>A0A0A9WLH3</accession>
<dbReference type="InterPro" id="IPR024882">
    <property type="entry name" value="NUP58/p45/49"/>
</dbReference>
<comment type="subcellular location">
    <subcellularLocation>
        <location evidence="1">Nucleus</location>
        <location evidence="1">Nuclear pore complex</location>
    </subcellularLocation>
</comment>
<dbReference type="Gene3D" id="6.10.140.1350">
    <property type="match status" value="1"/>
</dbReference>
<feature type="region of interest" description="Disordered" evidence="8">
    <location>
        <begin position="1"/>
        <end position="71"/>
    </location>
</feature>
<evidence type="ECO:0000313" key="10">
    <source>
        <dbReference type="EMBL" id="JAG07364.1"/>
    </source>
</evidence>
<evidence type="ECO:0000256" key="4">
    <source>
        <dbReference type="ARBA" id="ARBA00022927"/>
    </source>
</evidence>
<reference evidence="11" key="3">
    <citation type="submission" date="2014-09" db="EMBL/GenBank/DDBJ databases">
        <authorList>
            <person name="Magalhaes I.L.F."/>
            <person name="Oliveira U."/>
            <person name="Santos F.R."/>
            <person name="Vidigal T.H.D.A."/>
            <person name="Brescovit A.D."/>
            <person name="Santos A.J."/>
        </authorList>
    </citation>
    <scope>NUCLEOTIDE SEQUENCE</scope>
</reference>
<evidence type="ECO:0000313" key="9">
    <source>
        <dbReference type="EMBL" id="JAG07363.1"/>
    </source>
</evidence>
<keyword evidence="4" id="KW-0653">Protein transport</keyword>
<keyword evidence="2" id="KW-0813">Transport</keyword>
<dbReference type="AlphaFoldDB" id="A0A0A9WLH3"/>
<evidence type="ECO:0000256" key="1">
    <source>
        <dbReference type="ARBA" id="ARBA00004567"/>
    </source>
</evidence>
<feature type="compositionally biased region" description="Polar residues" evidence="8">
    <location>
        <begin position="141"/>
        <end position="150"/>
    </location>
</feature>
<dbReference type="GO" id="GO:0015031">
    <property type="term" value="P:protein transport"/>
    <property type="evidence" value="ECO:0007669"/>
    <property type="project" value="UniProtKB-KW"/>
</dbReference>
<reference evidence="9" key="1">
    <citation type="journal article" date="2014" name="PLoS ONE">
        <title>Transcriptome-Based Identification of ABC Transporters in the Western Tarnished Plant Bug Lygus hesperus.</title>
        <authorList>
            <person name="Hull J.J."/>
            <person name="Chaney K."/>
            <person name="Geib S.M."/>
            <person name="Fabrick J.A."/>
            <person name="Brent C.S."/>
            <person name="Walsh D."/>
            <person name="Lavine L.C."/>
        </authorList>
    </citation>
    <scope>NUCLEOTIDE SEQUENCE</scope>
</reference>
<dbReference type="Pfam" id="PF15967">
    <property type="entry name" value="Nucleoporin_FG2"/>
    <property type="match status" value="1"/>
</dbReference>
<evidence type="ECO:0000256" key="7">
    <source>
        <dbReference type="ARBA" id="ARBA00023242"/>
    </source>
</evidence>
<keyword evidence="7" id="KW-0539">Nucleus</keyword>
<reference evidence="9" key="2">
    <citation type="submission" date="2014-07" db="EMBL/GenBank/DDBJ databases">
        <authorList>
            <person name="Hull J."/>
        </authorList>
    </citation>
    <scope>NUCLEOTIDE SEQUENCE</scope>
</reference>
<evidence type="ECO:0000256" key="8">
    <source>
        <dbReference type="SAM" id="MobiDB-lite"/>
    </source>
</evidence>
<organism evidence="9">
    <name type="scientific">Lygus hesperus</name>
    <name type="common">Western plant bug</name>
    <dbReference type="NCBI Taxonomy" id="30085"/>
    <lineage>
        <taxon>Eukaryota</taxon>
        <taxon>Metazoa</taxon>
        <taxon>Ecdysozoa</taxon>
        <taxon>Arthropoda</taxon>
        <taxon>Hexapoda</taxon>
        <taxon>Insecta</taxon>
        <taxon>Pterygota</taxon>
        <taxon>Neoptera</taxon>
        <taxon>Paraneoptera</taxon>
        <taxon>Hemiptera</taxon>
        <taxon>Heteroptera</taxon>
        <taxon>Panheteroptera</taxon>
        <taxon>Cimicomorpha</taxon>
        <taxon>Miridae</taxon>
        <taxon>Mirini</taxon>
        <taxon>Lygus</taxon>
    </lineage>
</organism>
<evidence type="ECO:0000256" key="3">
    <source>
        <dbReference type="ARBA" id="ARBA00022816"/>
    </source>
</evidence>
<evidence type="ECO:0000256" key="5">
    <source>
        <dbReference type="ARBA" id="ARBA00023010"/>
    </source>
</evidence>
<dbReference type="GO" id="GO:0005643">
    <property type="term" value="C:nuclear pore"/>
    <property type="evidence" value="ECO:0007669"/>
    <property type="project" value="UniProtKB-SubCell"/>
</dbReference>
<sequence length="577" mass="59575">MFGGKQTTTASTGFTFPQATTAPGSTMFGGGTAASTGFPSAQPQQQQGFSGFSFPQSQPATQPSTGFQLPTANTAAAPNVSLFGSTLGGQNKPIGFGTPQATTAQPSMGFGGLQATAAQPSMGFGTSLPTSAQPSLGFGTPQPTSVAQPTLGFGTQQATSAAQPTLGFGTPQATSAAQPTLSFGTSQASSTPLSFGFNAQKTTPAPATTATTGFSFGIGTPATTASATPAPTLNFGLGTNPTTTSTPTLAAATSAPGTTLGFNLGTAPLSTTSTGLTFPAATATSTPTLSFGVGTSLTTTSTAAPAFGLSAAPAFGLPAATTAVTSSAPSAVPTLGGLGGATSFNIGKTTSLATKPDQLKANPLTSLTAAPNQTQAPNYKDELIPPQLMTLVESFKTFVKDQKSSSSIVNRASLKQINKVTEDAELLKRMTLQLERTVNKNKALNKKLREDVARGIQDSEVVQRLSMDPRGFPTDNTLAFEYFRTIVDRFQHQAESLTVELKSMEKHIVSKLHPSPFTPEELSVIMKQLYECFVALAGRYQSIHSSVTSLKLDLQRKNDPWYALNSMGYYQSNTLLK</sequence>
<proteinExistence type="predicted"/>
<evidence type="ECO:0000313" key="11">
    <source>
        <dbReference type="EMBL" id="JAG52510.1"/>
    </source>
</evidence>
<feature type="compositionally biased region" description="Polar residues" evidence="8">
    <location>
        <begin position="1"/>
        <end position="24"/>
    </location>
</feature>
<feature type="compositionally biased region" description="Polar residues" evidence="8">
    <location>
        <begin position="61"/>
        <end position="71"/>
    </location>
</feature>
<evidence type="ECO:0000256" key="2">
    <source>
        <dbReference type="ARBA" id="ARBA00022448"/>
    </source>
</evidence>
<name>A0A0A9WLH3_LYGHE</name>
<dbReference type="EMBL" id="GBHO01036241">
    <property type="protein sequence ID" value="JAG07363.1"/>
    <property type="molecule type" value="Transcribed_RNA"/>
</dbReference>
<dbReference type="GO" id="GO:0051028">
    <property type="term" value="P:mRNA transport"/>
    <property type="evidence" value="ECO:0007669"/>
    <property type="project" value="UniProtKB-KW"/>
</dbReference>
<dbReference type="PANTHER" id="PTHR13437">
    <property type="entry name" value="NUCLEOPORIN P58/P45 NUCLEOPORIN-LIKE PROTEIN 1"/>
    <property type="match status" value="1"/>
</dbReference>
<protein>
    <submittedName>
        <fullName evidence="9">Nucleoporin p58/p45</fullName>
    </submittedName>
</protein>
<dbReference type="EMBL" id="GBRD01013316">
    <property type="protein sequence ID" value="JAG52510.1"/>
    <property type="molecule type" value="Transcribed_RNA"/>
</dbReference>
<dbReference type="EMBL" id="GBHO01036240">
    <property type="protein sequence ID" value="JAG07364.1"/>
    <property type="molecule type" value="Transcribed_RNA"/>
</dbReference>
<feature type="compositionally biased region" description="Low complexity" evidence="8">
    <location>
        <begin position="37"/>
        <end position="60"/>
    </location>
</feature>
<feature type="region of interest" description="Disordered" evidence="8">
    <location>
        <begin position="113"/>
        <end position="150"/>
    </location>
</feature>
<dbReference type="GO" id="GO:0008139">
    <property type="term" value="F:nuclear localization sequence binding"/>
    <property type="evidence" value="ECO:0007669"/>
    <property type="project" value="InterPro"/>
</dbReference>
<keyword evidence="6" id="KW-0906">Nuclear pore complex</keyword>
<dbReference type="PANTHER" id="PTHR13437:SF2">
    <property type="entry name" value="NUCLEOPORIN P58_P45"/>
    <property type="match status" value="1"/>
</dbReference>
<evidence type="ECO:0000256" key="6">
    <source>
        <dbReference type="ARBA" id="ARBA00023132"/>
    </source>
</evidence>
<keyword evidence="5" id="KW-0811">Translocation</keyword>
<keyword evidence="3" id="KW-0509">mRNA transport</keyword>